<keyword evidence="1" id="KW-0812">Transmembrane</keyword>
<protein>
    <submittedName>
        <fullName evidence="2">Uncharacterized protein</fullName>
    </submittedName>
</protein>
<keyword evidence="1" id="KW-0472">Membrane</keyword>
<dbReference type="EMBL" id="LBXL01000014">
    <property type="protein sequence ID" value="KKR30067.1"/>
    <property type="molecule type" value="Genomic_DNA"/>
</dbReference>
<evidence type="ECO:0000313" key="2">
    <source>
        <dbReference type="EMBL" id="KKR30067.1"/>
    </source>
</evidence>
<reference evidence="2 3" key="1">
    <citation type="journal article" date="2015" name="Nature">
        <title>rRNA introns, odd ribosomes, and small enigmatic genomes across a large radiation of phyla.</title>
        <authorList>
            <person name="Brown C.T."/>
            <person name="Hug L.A."/>
            <person name="Thomas B.C."/>
            <person name="Sharon I."/>
            <person name="Castelle C.J."/>
            <person name="Singh A."/>
            <person name="Wilkins M.J."/>
            <person name="Williams K.H."/>
            <person name="Banfield J.F."/>
        </authorList>
    </citation>
    <scope>NUCLEOTIDE SEQUENCE [LARGE SCALE GENOMIC DNA]</scope>
</reference>
<dbReference type="Proteomes" id="UP000034793">
    <property type="component" value="Unassembled WGS sequence"/>
</dbReference>
<keyword evidence="1" id="KW-1133">Transmembrane helix</keyword>
<proteinExistence type="predicted"/>
<feature type="transmembrane region" description="Helical" evidence="1">
    <location>
        <begin position="14"/>
        <end position="31"/>
    </location>
</feature>
<accession>A0A0G0SWS1</accession>
<evidence type="ECO:0000313" key="3">
    <source>
        <dbReference type="Proteomes" id="UP000034793"/>
    </source>
</evidence>
<dbReference type="AlphaFoldDB" id="A0A0G0SWS1"/>
<organism evidence="2 3">
    <name type="scientific">Candidatus Woesebacteria bacterium GW2011_GWA1_39_8</name>
    <dbReference type="NCBI Taxonomy" id="1618552"/>
    <lineage>
        <taxon>Bacteria</taxon>
        <taxon>Candidatus Woeseibacteriota</taxon>
    </lineage>
</organism>
<sequence length="207" mass="24276">MGAYLSKSFVRERYAAFLFFLACILWGWGVIYEDRYKTKLTNAATTFVIIVFVANISYFTVREIRVRDGVSSLNKVLIEESKDGKTGFIIENPTLSYVHVREYGLEDKLIMINVYNQQVFKKRLIDKEFLLSEGESYDLQKEEIIKRLGSEGVNRYLYLMAIRNDKVSFDPERSIFDVLSKYCSEKIVMYPDSVTILYKFEECIFNK</sequence>
<gene>
    <name evidence="2" type="ORF">UT61_C0014G0004</name>
</gene>
<name>A0A0G0SWS1_9BACT</name>
<feature type="transmembrane region" description="Helical" evidence="1">
    <location>
        <begin position="43"/>
        <end position="61"/>
    </location>
</feature>
<comment type="caution">
    <text evidence="2">The sequence shown here is derived from an EMBL/GenBank/DDBJ whole genome shotgun (WGS) entry which is preliminary data.</text>
</comment>
<evidence type="ECO:0000256" key="1">
    <source>
        <dbReference type="SAM" id="Phobius"/>
    </source>
</evidence>